<sequence>MVRKLKHALGGKWVIPLVIFFFTLSSVFFAGNDANARVKKYNIAVKIISSDPAVRTGVTVAVTNSVQVNPLTTKKNGKVLFRKLIAGTYTITPTKDGYSFTPSSKPITFGKKITETATFTGAKVVIPVTEESVAISNPASGTYFAAGEKPVITISLPDQNSRSDYSSLSLYVYGPQETAKTVTAVKLLNASTDRTQTPHHYINLLTDTNVQVNDNILTYTLQPITDEEAGTYTAALWVVMKDDPLKQSMPLTDFQIGTDTVETQIVEKEKCASCHLGADSGKYYFHHVDPSGTNANGNPALDSWAVRTCKACHNNEGYAAYRDPNDSNVRIPDQIVKRVHGVHMGEELKNPLDIDETTGIFKNYLEVVFPYGVRGEKNFPITTPATWTEISGVKNCTVCHVDDRWKTTPSRLACGACHDNIWFGDPALLPAGGELHPGGQQLDDSGCSSCHPADTGGIKPIAVAHEVDEPSLNSIDISMTPPLNGNYYTSADDSTGVTVTVTIKDDSGNALTDHTAVNSTNFAAANLYVYGPRERSKPVLTQAAIDLNSKASASVTNAIAASGSPAVWTFASGDKLKIAVNGGAVQELDAPEGAKTPDEVVTWLQTALGSGVTVAKSSSDSNKVTITSKNKGSTSIIAIYNSTVNTIMDWKSVTTTSPNNTGGIGVTMEPLIKEAAVSTMANNLRSTTDTAITKSAGSIAYKLPGKFADLTPGTYNVLVYCNPARDTTTNASKFTGFENNSGLGFTTFQVGTETVEKRIATNCTDCHGTSVMHLYENNIHPAQFDPEYCKACHDYGHYNKGEGFVGQGGTSTSGWSGFGAVPIARRVHGVHRGAYLERSYEIYANADYFKGVIFPQDIRNCTKCHSSDTTGTWKTEPSRLACLACHDSDDAKAHGKLMTYDPTPDDPYGGDEVETCKVCHGPDADFAVEKVHNISNPYKPPYPREPEE</sequence>
<dbReference type="Pfam" id="PF22113">
    <property type="entry name" value="Mtrc-MtrF_II-IV_dom"/>
    <property type="match status" value="2"/>
</dbReference>
<dbReference type="GO" id="GO:0030246">
    <property type="term" value="F:carbohydrate binding"/>
    <property type="evidence" value="ECO:0007669"/>
    <property type="project" value="InterPro"/>
</dbReference>
<dbReference type="SUPFAM" id="SSF49452">
    <property type="entry name" value="Starch-binding domain-like"/>
    <property type="match status" value="1"/>
</dbReference>
<accession>A0A1F7RQH1</accession>
<evidence type="ECO:0000313" key="3">
    <source>
        <dbReference type="EMBL" id="OGL43234.1"/>
    </source>
</evidence>
<organism evidence="3 4">
    <name type="scientific">Candidatus Schekmanbacteria bacterium GWA2_38_11</name>
    <dbReference type="NCBI Taxonomy" id="1817876"/>
    <lineage>
        <taxon>Bacteria</taxon>
        <taxon>Candidatus Schekmaniibacteriota</taxon>
    </lineage>
</organism>
<reference evidence="3 4" key="1">
    <citation type="journal article" date="2016" name="Nat. Commun.">
        <title>Thousands of microbial genomes shed light on interconnected biogeochemical processes in an aquifer system.</title>
        <authorList>
            <person name="Anantharaman K."/>
            <person name="Brown C.T."/>
            <person name="Hug L.A."/>
            <person name="Sharon I."/>
            <person name="Castelle C.J."/>
            <person name="Probst A.J."/>
            <person name="Thomas B.C."/>
            <person name="Singh A."/>
            <person name="Wilkins M.J."/>
            <person name="Karaoz U."/>
            <person name="Brodie E.L."/>
            <person name="Williams K.H."/>
            <person name="Hubbard S.S."/>
            <person name="Banfield J.F."/>
        </authorList>
    </citation>
    <scope>NUCLEOTIDE SEQUENCE [LARGE SCALE GENOMIC DNA]</scope>
</reference>
<dbReference type="InterPro" id="IPR013784">
    <property type="entry name" value="Carb-bd-like_fold"/>
</dbReference>
<dbReference type="EMBL" id="MGDB01000009">
    <property type="protein sequence ID" value="OGL43234.1"/>
    <property type="molecule type" value="Genomic_DNA"/>
</dbReference>
<dbReference type="Gene3D" id="1.10.720.180">
    <property type="match status" value="2"/>
</dbReference>
<dbReference type="PANTHER" id="PTHR35038">
    <property type="entry name" value="DISSIMILATORY SULFITE REDUCTASE SIRA"/>
    <property type="match status" value="1"/>
</dbReference>
<dbReference type="InterPro" id="IPR036280">
    <property type="entry name" value="Multihaem_cyt_sf"/>
</dbReference>
<proteinExistence type="predicted"/>
<comment type="caution">
    <text evidence="3">The sequence shown here is derived from an EMBL/GenBank/DDBJ whole genome shotgun (WGS) entry which is preliminary data.</text>
</comment>
<name>A0A1F7RQH1_9BACT</name>
<dbReference type="PANTHER" id="PTHR35038:SF6">
    <property type="entry name" value="SURFACE LOCALIZED DECAHEME CYTOCHROME C LIPOPROTEIN"/>
    <property type="match status" value="1"/>
</dbReference>
<feature type="domain" description="Outer membrane cytochrome MtrC/MtrF-like" evidence="2">
    <location>
        <begin position="264"/>
        <end position="454"/>
    </location>
</feature>
<evidence type="ECO:0000259" key="2">
    <source>
        <dbReference type="Pfam" id="PF22113"/>
    </source>
</evidence>
<keyword evidence="1" id="KW-0732">Signal</keyword>
<protein>
    <recommendedName>
        <fullName evidence="2">Outer membrane cytochrome MtrC/MtrF-like domain-containing protein</fullName>
    </recommendedName>
</protein>
<evidence type="ECO:0000256" key="1">
    <source>
        <dbReference type="ARBA" id="ARBA00022729"/>
    </source>
</evidence>
<evidence type="ECO:0000313" key="4">
    <source>
        <dbReference type="Proteomes" id="UP000178526"/>
    </source>
</evidence>
<dbReference type="SUPFAM" id="SSF48695">
    <property type="entry name" value="Multiheme cytochromes"/>
    <property type="match status" value="2"/>
</dbReference>
<feature type="domain" description="Outer membrane cytochrome MtrC/MtrF-like" evidence="2">
    <location>
        <begin position="761"/>
        <end position="933"/>
    </location>
</feature>
<dbReference type="Proteomes" id="UP000178526">
    <property type="component" value="Unassembled WGS sequence"/>
</dbReference>
<dbReference type="Gene3D" id="2.60.40.1120">
    <property type="entry name" value="Carboxypeptidase-like, regulatory domain"/>
    <property type="match status" value="1"/>
</dbReference>
<dbReference type="GO" id="GO:0016491">
    <property type="term" value="F:oxidoreductase activity"/>
    <property type="evidence" value="ECO:0007669"/>
    <property type="project" value="TreeGrafter"/>
</dbReference>
<gene>
    <name evidence="3" type="ORF">A2042_06115</name>
</gene>
<dbReference type="InterPro" id="IPR051829">
    <property type="entry name" value="Multiheme_Cytochr_ET"/>
</dbReference>
<dbReference type="AlphaFoldDB" id="A0A1F7RQH1"/>
<dbReference type="InterPro" id="IPR054337">
    <property type="entry name" value="Mtrc-MtrF-like_dom_II/IV"/>
</dbReference>